<feature type="region of interest" description="Disordered" evidence="3">
    <location>
        <begin position="367"/>
        <end position="392"/>
    </location>
</feature>
<dbReference type="GO" id="GO:0000175">
    <property type="term" value="F:3'-5'-RNA exonuclease activity"/>
    <property type="evidence" value="ECO:0007669"/>
    <property type="project" value="TreeGrafter"/>
</dbReference>
<dbReference type="InterPro" id="IPR036397">
    <property type="entry name" value="RNaseH_sf"/>
</dbReference>
<dbReference type="GO" id="GO:0015030">
    <property type="term" value="C:Cajal body"/>
    <property type="evidence" value="ECO:0007669"/>
    <property type="project" value="TreeGrafter"/>
</dbReference>
<keyword evidence="6" id="KW-1185">Reference proteome</keyword>
<name>A0A5N5SLP8_9CRUS</name>
<dbReference type="Gene3D" id="3.30.420.10">
    <property type="entry name" value="Ribonuclease H-like superfamily/Ribonuclease H"/>
    <property type="match status" value="1"/>
</dbReference>
<dbReference type="SUPFAM" id="SSF53098">
    <property type="entry name" value="Ribonuclease H-like"/>
    <property type="match status" value="1"/>
</dbReference>
<comment type="caution">
    <text evidence="5">The sequence shown here is derived from an EMBL/GenBank/DDBJ whole genome shotgun (WGS) entry which is preliminary data.</text>
</comment>
<dbReference type="OrthoDB" id="414075at2759"/>
<evidence type="ECO:0000313" key="6">
    <source>
        <dbReference type="Proteomes" id="UP000326759"/>
    </source>
</evidence>
<evidence type="ECO:0000313" key="5">
    <source>
        <dbReference type="EMBL" id="KAB7495025.1"/>
    </source>
</evidence>
<dbReference type="InterPro" id="IPR012337">
    <property type="entry name" value="RNaseH-like_sf"/>
</dbReference>
<dbReference type="EMBL" id="SEYY01023213">
    <property type="protein sequence ID" value="KAB7495025.1"/>
    <property type="molecule type" value="Genomic_DNA"/>
</dbReference>
<dbReference type="Pfam" id="PF04857">
    <property type="entry name" value="CAF1"/>
    <property type="match status" value="2"/>
</dbReference>
<organism evidence="5 6">
    <name type="scientific">Armadillidium nasatum</name>
    <dbReference type="NCBI Taxonomy" id="96803"/>
    <lineage>
        <taxon>Eukaryota</taxon>
        <taxon>Metazoa</taxon>
        <taxon>Ecdysozoa</taxon>
        <taxon>Arthropoda</taxon>
        <taxon>Crustacea</taxon>
        <taxon>Multicrustacea</taxon>
        <taxon>Malacostraca</taxon>
        <taxon>Eumalacostraca</taxon>
        <taxon>Peracarida</taxon>
        <taxon>Isopoda</taxon>
        <taxon>Oniscidea</taxon>
        <taxon>Crinocheta</taxon>
        <taxon>Armadillidiidae</taxon>
        <taxon>Armadillidium</taxon>
    </lineage>
</organism>
<accession>A0A5N5SLP8</accession>
<keyword evidence="2" id="KW-0862">Zinc</keyword>
<dbReference type="GO" id="GO:0008270">
    <property type="term" value="F:zinc ion binding"/>
    <property type="evidence" value="ECO:0007669"/>
    <property type="project" value="UniProtKB-KW"/>
</dbReference>
<evidence type="ECO:0000259" key="4">
    <source>
        <dbReference type="PROSITE" id="PS50103"/>
    </source>
</evidence>
<keyword evidence="2" id="KW-0479">Metal-binding</keyword>
<comment type="similarity">
    <text evidence="1">Belongs to the CAF1 family.</text>
</comment>
<protein>
    <submittedName>
        <fullName evidence="5">Target of EGR1 protein 1</fullName>
    </submittedName>
</protein>
<dbReference type="InterPro" id="IPR051181">
    <property type="entry name" value="CAF1_poly(A)_ribonucleases"/>
</dbReference>
<dbReference type="PANTHER" id="PTHR15092">
    <property type="entry name" value="POLY A -SPECIFIC RIBONUCLEASE/TARGET OF EGR1, MEMBER 1"/>
    <property type="match status" value="1"/>
</dbReference>
<evidence type="ECO:0000256" key="2">
    <source>
        <dbReference type="PROSITE-ProRule" id="PRU00723"/>
    </source>
</evidence>
<reference evidence="5 6" key="1">
    <citation type="journal article" date="2019" name="PLoS Biol.">
        <title>Sex chromosomes control vertical transmission of feminizing Wolbachia symbionts in an isopod.</title>
        <authorList>
            <person name="Becking T."/>
            <person name="Chebbi M.A."/>
            <person name="Giraud I."/>
            <person name="Moumen B."/>
            <person name="Laverre T."/>
            <person name="Caubet Y."/>
            <person name="Peccoud J."/>
            <person name="Gilbert C."/>
            <person name="Cordaux R."/>
        </authorList>
    </citation>
    <scope>NUCLEOTIDE SEQUENCE [LARGE SCALE GENOMIC DNA]</scope>
    <source>
        <strain evidence="5">ANa2</strain>
        <tissue evidence="5">Whole body excluding digestive tract and cuticle</tissue>
    </source>
</reference>
<evidence type="ECO:0000256" key="1">
    <source>
        <dbReference type="ARBA" id="ARBA00008372"/>
    </source>
</evidence>
<dbReference type="PROSITE" id="PS50103">
    <property type="entry name" value="ZF_C3H1"/>
    <property type="match status" value="1"/>
</dbReference>
<dbReference type="PANTHER" id="PTHR15092:SF37">
    <property type="entry name" value="TARGET OF EGR1 PROTEIN 1"/>
    <property type="match status" value="1"/>
</dbReference>
<keyword evidence="2" id="KW-0863">Zinc-finger</keyword>
<evidence type="ECO:0000256" key="3">
    <source>
        <dbReference type="SAM" id="MobiDB-lite"/>
    </source>
</evidence>
<feature type="domain" description="C3H1-type" evidence="4">
    <location>
        <begin position="291"/>
        <end position="319"/>
    </location>
</feature>
<proteinExistence type="inferred from homology"/>
<dbReference type="InterPro" id="IPR000571">
    <property type="entry name" value="Znf_CCCH"/>
</dbReference>
<dbReference type="GO" id="GO:0034472">
    <property type="term" value="P:snRNA 3'-end processing"/>
    <property type="evidence" value="ECO:0007669"/>
    <property type="project" value="TreeGrafter"/>
</dbReference>
<feature type="zinc finger region" description="C3H1-type" evidence="2">
    <location>
        <begin position="291"/>
        <end position="319"/>
    </location>
</feature>
<dbReference type="GO" id="GO:0017069">
    <property type="term" value="F:snRNA binding"/>
    <property type="evidence" value="ECO:0007669"/>
    <property type="project" value="TreeGrafter"/>
</dbReference>
<dbReference type="InterPro" id="IPR006941">
    <property type="entry name" value="RNase_CAF1"/>
</dbReference>
<dbReference type="AlphaFoldDB" id="A0A5N5SLP8"/>
<sequence length="435" mass="50417">IQKSFIIVFEVYYNKLDKTMASESYVPIIEITDENFKTMWPAISRAISESSFVALDCELSGLGSKSKLNSPMIDVRYTNIKEITKEYSIVSLGISCFKCNDGLVKSHSYLVQTFNIFTLCSQKYTVEMKGLKFLLSHGFDFNKQYAHGLQYERGEDKEIGENSPLSVKKIFHCIIQHQKPIVLHNGFLDLMFLYQSFYTELPRNIESFAADLFEMFPSGIYDTKYISEFHQSFSATYLEFIFKYLQIENDNRTNSGDWHCRLKFLPYPQNMAHLKWFYYMQIFDENIDMNEMSKPLCESYKYHGWCSEAENCSSSHNINRIVLELKELSNRKRRKFSNGVANVSLAQLINIEKQKLEEDKKISSPLLSKDGTFPNKRDDVNGSSSQKDSDLIKRKNNSVEIEDNDVGCRIHTSNLEFKTAIVNTKCLCKKNDIGK</sequence>
<gene>
    <name evidence="5" type="primary">TOE1</name>
    <name evidence="5" type="ORF">Anas_09843</name>
</gene>
<feature type="non-terminal residue" evidence="5">
    <location>
        <position position="1"/>
    </location>
</feature>
<dbReference type="Proteomes" id="UP000326759">
    <property type="component" value="Unassembled WGS sequence"/>
</dbReference>